<proteinExistence type="predicted"/>
<dbReference type="Proteomes" id="UP000887566">
    <property type="component" value="Unplaced"/>
</dbReference>
<accession>A0A914VQK5</accession>
<keyword evidence="1" id="KW-1185">Reference proteome</keyword>
<reference evidence="2" key="1">
    <citation type="submission" date="2022-11" db="UniProtKB">
        <authorList>
            <consortium name="WormBaseParasite"/>
        </authorList>
    </citation>
    <scope>IDENTIFICATION</scope>
</reference>
<sequence>VFNTFCVFKYFHIFNFCIIDDNNAHYVPTNFPPLHDRIAVHRRQSAVKRPANVVPRFNWQGRSLLALRVSRNHSQFAE</sequence>
<dbReference type="WBParaSite" id="PSAMB.scaffold23271size440.g38856.t1">
    <property type="protein sequence ID" value="PSAMB.scaffold23271size440.g38856.t1"/>
    <property type="gene ID" value="PSAMB.scaffold23271size440.g38856"/>
</dbReference>
<protein>
    <submittedName>
        <fullName evidence="2">Uncharacterized protein</fullName>
    </submittedName>
</protein>
<evidence type="ECO:0000313" key="2">
    <source>
        <dbReference type="WBParaSite" id="PSAMB.scaffold23271size440.g38856.t1"/>
    </source>
</evidence>
<dbReference type="AlphaFoldDB" id="A0A914VQK5"/>
<name>A0A914VQK5_9BILA</name>
<evidence type="ECO:0000313" key="1">
    <source>
        <dbReference type="Proteomes" id="UP000887566"/>
    </source>
</evidence>
<organism evidence="1 2">
    <name type="scientific">Plectus sambesii</name>
    <dbReference type="NCBI Taxonomy" id="2011161"/>
    <lineage>
        <taxon>Eukaryota</taxon>
        <taxon>Metazoa</taxon>
        <taxon>Ecdysozoa</taxon>
        <taxon>Nematoda</taxon>
        <taxon>Chromadorea</taxon>
        <taxon>Plectida</taxon>
        <taxon>Plectina</taxon>
        <taxon>Plectoidea</taxon>
        <taxon>Plectidae</taxon>
        <taxon>Plectus</taxon>
    </lineage>
</organism>